<evidence type="ECO:0000313" key="1">
    <source>
        <dbReference type="EMBL" id="RJP56759.1"/>
    </source>
</evidence>
<sequence length="137" mass="14821">MGGLVLFDAVFDADDVQKRGCPVALVGCQDVSGGVLARARAVGVQVYPVRVLIEDLPSACDGLMELARSWDSFQVELRERVLDRAFCARGSFGGLATREVLYVIERLRILQNYAGGCVAGEDASLRLAFERALGISR</sequence>
<name>A0A3A4QVP9_9BACT</name>
<evidence type="ECO:0000313" key="2">
    <source>
        <dbReference type="Proteomes" id="UP000266426"/>
    </source>
</evidence>
<gene>
    <name evidence="1" type="ORF">C4541_11555</name>
</gene>
<accession>A0A3A4QVP9</accession>
<dbReference type="Proteomes" id="UP000266426">
    <property type="component" value="Unassembled WGS sequence"/>
</dbReference>
<organism evidence="1 2">
    <name type="scientific">Candidatus Auribacter fodinae</name>
    <dbReference type="NCBI Taxonomy" id="2093366"/>
    <lineage>
        <taxon>Bacteria</taxon>
        <taxon>Pseudomonadati</taxon>
        <taxon>Candidatus Auribacterota</taxon>
        <taxon>Candidatus Auribacteria</taxon>
        <taxon>Candidatus Auribacterales</taxon>
        <taxon>Candidatus Auribacteraceae</taxon>
        <taxon>Candidatus Auribacter</taxon>
    </lineage>
</organism>
<protein>
    <submittedName>
        <fullName evidence="1">Uncharacterized protein</fullName>
    </submittedName>
</protein>
<comment type="caution">
    <text evidence="1">The sequence shown here is derived from an EMBL/GenBank/DDBJ whole genome shotgun (WGS) entry which is preliminary data.</text>
</comment>
<dbReference type="EMBL" id="QZJZ01000091">
    <property type="protein sequence ID" value="RJP56759.1"/>
    <property type="molecule type" value="Genomic_DNA"/>
</dbReference>
<reference evidence="1 2" key="1">
    <citation type="journal article" date="2017" name="ISME J.">
        <title>Energy and carbon metabolisms in a deep terrestrial subsurface fluid microbial community.</title>
        <authorList>
            <person name="Momper L."/>
            <person name="Jungbluth S.P."/>
            <person name="Lee M.D."/>
            <person name="Amend J.P."/>
        </authorList>
    </citation>
    <scope>NUCLEOTIDE SEQUENCE [LARGE SCALE GENOMIC DNA]</scope>
    <source>
        <strain evidence="1">SURF_26</strain>
    </source>
</reference>
<proteinExistence type="predicted"/>
<dbReference type="AlphaFoldDB" id="A0A3A4QVP9"/>